<dbReference type="GO" id="GO:0005778">
    <property type="term" value="C:peroxisomal membrane"/>
    <property type="evidence" value="ECO:0007669"/>
    <property type="project" value="InterPro"/>
</dbReference>
<reference evidence="2" key="1">
    <citation type="submission" date="2021-10" db="EMBL/GenBank/DDBJ databases">
        <title>De novo Genome Assembly of Clathrus columnatus (Basidiomycota, Fungi) Using Illumina and Nanopore Sequence Data.</title>
        <authorList>
            <person name="Ogiso-Tanaka E."/>
            <person name="Itagaki H."/>
            <person name="Hosoya T."/>
            <person name="Hosaka K."/>
        </authorList>
    </citation>
    <scope>NUCLEOTIDE SEQUENCE</scope>
    <source>
        <strain evidence="2">MO-923</strain>
    </source>
</reference>
<comment type="caution">
    <text evidence="2">The sequence shown here is derived from an EMBL/GenBank/DDBJ whole genome shotgun (WGS) entry which is preliminary data.</text>
</comment>
<sequence length="572" mass="63201">MFEGVRTFVYNRRRGIATTVGFVGGFYLAARYVMERLEEIREQVVQEKTARENLRRRFRQNQQDCTYTILALVPTLGDKILEEMDVESVTLKLQMQSKAAKSRMQTLSSSASEVNTSSLSLNTDQPSITSSIELSMPSPARVGFDSESSQSHIGSAQSWVEQFTADHSSSAPSEIDQSLHDGPPAPSSPTSSSGAHLSDSVTSASASLVSATNSERVSQLIESLHSVRSDYINSHPAAPNEDASLTTKSKAELWREVKILTFTRTLTILYSTTLLSLLTHIQLNLLGRYKYVQSVLEMEREQKLKERQSLQATLTNLFWNAANISNSSSSTSLLNEEIGSALGLFGNGQTGHTERKYLTLSWWLLNVGWREVGDRVRVAVEAIFDEVSLKAKLGMEDLERLIKDTRQKVEFSHSQQSSNTVQDASALPPRRISFLPSLIPVTPEGLKDVLEKGGLPPHLTDIDDTAFLQLVEDTREFISSADFGQVLETCLDHASDILFDGLRRMVFPDGASTEGPSHLDKIRLAGMLPGVARWSHAAIYGTPNEIVEGLAEVRELAGFSAIIYSSYADTFR</sequence>
<evidence type="ECO:0000313" key="2">
    <source>
        <dbReference type="EMBL" id="GJJ14659.1"/>
    </source>
</evidence>
<organism evidence="2 3">
    <name type="scientific">Clathrus columnatus</name>
    <dbReference type="NCBI Taxonomy" id="1419009"/>
    <lineage>
        <taxon>Eukaryota</taxon>
        <taxon>Fungi</taxon>
        <taxon>Dikarya</taxon>
        <taxon>Basidiomycota</taxon>
        <taxon>Agaricomycotina</taxon>
        <taxon>Agaricomycetes</taxon>
        <taxon>Phallomycetidae</taxon>
        <taxon>Phallales</taxon>
        <taxon>Clathraceae</taxon>
        <taxon>Clathrus</taxon>
    </lineage>
</organism>
<dbReference type="Proteomes" id="UP001050691">
    <property type="component" value="Unassembled WGS sequence"/>
</dbReference>
<dbReference type="PANTHER" id="PTHR28080:SF1">
    <property type="entry name" value="PEROXISOMAL BIOGENESIS FACTOR 3"/>
    <property type="match status" value="1"/>
</dbReference>
<dbReference type="EMBL" id="BPWL01000010">
    <property type="protein sequence ID" value="GJJ14659.1"/>
    <property type="molecule type" value="Genomic_DNA"/>
</dbReference>
<feature type="compositionally biased region" description="Low complexity" evidence="1">
    <location>
        <begin position="188"/>
        <end position="199"/>
    </location>
</feature>
<dbReference type="PANTHER" id="PTHR28080">
    <property type="entry name" value="PEROXISOMAL BIOGENESIS FACTOR 3"/>
    <property type="match status" value="1"/>
</dbReference>
<protein>
    <recommendedName>
        <fullName evidence="4">Peroxisomal biogenesis factor 3</fullName>
    </recommendedName>
</protein>
<evidence type="ECO:0000313" key="3">
    <source>
        <dbReference type="Proteomes" id="UP001050691"/>
    </source>
</evidence>
<dbReference type="AlphaFoldDB" id="A0AAV5AND7"/>
<dbReference type="InterPro" id="IPR006966">
    <property type="entry name" value="Peroxin-3"/>
</dbReference>
<evidence type="ECO:0000256" key="1">
    <source>
        <dbReference type="SAM" id="MobiDB-lite"/>
    </source>
</evidence>
<keyword evidence="3" id="KW-1185">Reference proteome</keyword>
<dbReference type="Pfam" id="PF04882">
    <property type="entry name" value="Peroxin-3"/>
    <property type="match status" value="1"/>
</dbReference>
<name>A0AAV5AND7_9AGAM</name>
<evidence type="ECO:0008006" key="4">
    <source>
        <dbReference type="Google" id="ProtNLM"/>
    </source>
</evidence>
<gene>
    <name evidence="2" type="ORF">Clacol_008925</name>
</gene>
<dbReference type="GO" id="GO:0030674">
    <property type="term" value="F:protein-macromolecule adaptor activity"/>
    <property type="evidence" value="ECO:0007669"/>
    <property type="project" value="TreeGrafter"/>
</dbReference>
<feature type="region of interest" description="Disordered" evidence="1">
    <location>
        <begin position="163"/>
        <end position="199"/>
    </location>
</feature>
<dbReference type="GO" id="GO:0045046">
    <property type="term" value="P:protein import into peroxisome membrane"/>
    <property type="evidence" value="ECO:0007669"/>
    <property type="project" value="TreeGrafter"/>
</dbReference>
<feature type="compositionally biased region" description="Polar residues" evidence="1">
    <location>
        <begin position="163"/>
        <end position="176"/>
    </location>
</feature>
<feature type="region of interest" description="Disordered" evidence="1">
    <location>
        <begin position="104"/>
        <end position="131"/>
    </location>
</feature>
<accession>A0AAV5AND7</accession>
<proteinExistence type="predicted"/>